<dbReference type="InterPro" id="IPR050740">
    <property type="entry name" value="Aldehyde_DH_Superfamily"/>
</dbReference>
<dbReference type="Pfam" id="PF00171">
    <property type="entry name" value="Aldedh"/>
    <property type="match status" value="1"/>
</dbReference>
<dbReference type="CDD" id="cd07129">
    <property type="entry name" value="ALDH_KGSADH"/>
    <property type="match status" value="1"/>
</dbReference>
<feature type="domain" description="Aldehyde dehydrogenase" evidence="2">
    <location>
        <begin position="3"/>
        <end position="449"/>
    </location>
</feature>
<dbReference type="AlphaFoldDB" id="A0A6J5ZED1"/>
<dbReference type="PANTHER" id="PTHR43353:SF3">
    <property type="entry name" value="ALDEHYDE DEHYDROGENASE-RELATED"/>
    <property type="match status" value="1"/>
</dbReference>
<dbReference type="InterPro" id="IPR015590">
    <property type="entry name" value="Aldehyde_DH_dom"/>
</dbReference>
<dbReference type="InterPro" id="IPR016161">
    <property type="entry name" value="Ald_DH/histidinol_DH"/>
</dbReference>
<gene>
    <name evidence="3" type="ORF">UFOPK4171_00742</name>
</gene>
<evidence type="ECO:0000259" key="2">
    <source>
        <dbReference type="Pfam" id="PF00171"/>
    </source>
</evidence>
<dbReference type="InterPro" id="IPR016163">
    <property type="entry name" value="Ald_DH_C"/>
</dbReference>
<proteinExistence type="predicted"/>
<dbReference type="PANTHER" id="PTHR43353">
    <property type="entry name" value="SUCCINATE-SEMIALDEHYDE DEHYDROGENASE, MITOCHONDRIAL"/>
    <property type="match status" value="1"/>
</dbReference>
<dbReference type="GO" id="GO:0016620">
    <property type="term" value="F:oxidoreductase activity, acting on the aldehyde or oxo group of donors, NAD or NADP as acceptor"/>
    <property type="evidence" value="ECO:0007669"/>
    <property type="project" value="InterPro"/>
</dbReference>
<name>A0A6J5ZED1_9ZZZZ</name>
<dbReference type="InterPro" id="IPR044151">
    <property type="entry name" value="ALDH_KGSADH"/>
</dbReference>
<reference evidence="3" key="1">
    <citation type="submission" date="2020-05" db="EMBL/GenBank/DDBJ databases">
        <authorList>
            <person name="Chiriac C."/>
            <person name="Salcher M."/>
            <person name="Ghai R."/>
            <person name="Kavagutti S V."/>
        </authorList>
    </citation>
    <scope>NUCLEOTIDE SEQUENCE</scope>
</reference>
<keyword evidence="1" id="KW-0560">Oxidoreductase</keyword>
<dbReference type="Gene3D" id="3.40.309.10">
    <property type="entry name" value="Aldehyde Dehydrogenase, Chain A, domain 2"/>
    <property type="match status" value="1"/>
</dbReference>
<dbReference type="EMBL" id="CAESAM010000068">
    <property type="protein sequence ID" value="CAB4340911.1"/>
    <property type="molecule type" value="Genomic_DNA"/>
</dbReference>
<evidence type="ECO:0000313" key="3">
    <source>
        <dbReference type="EMBL" id="CAB4340911.1"/>
    </source>
</evidence>
<evidence type="ECO:0000256" key="1">
    <source>
        <dbReference type="ARBA" id="ARBA00023002"/>
    </source>
</evidence>
<sequence length="507" mass="53532">MSKTFTAQNPATGQAFGSEITEWDQSQVNNAIQAADSAKAKLAATDPSKRAALLNAIADSIEAQKEKLAETAHQETALPMARLTGEVMRTVIQIRAFAALVKKGGHLLPIIDLADPDFQPVARPDLRKTQQPLGVVAVFAASNFPLAFSVAGGDTASALAAGCPVVVKAHPSHPNTSQIVYEAVIAAITAQGLPKELFAIVQGTNPQITHWLAKAPEVTAIGFTGSGLVGKLLIKLSQEREVPIPVYAEMGSLNPVFFTPTALAEKADDLAKAAMDSALLGSGQFCTKPGILIVPADSTGDKFIAQVKEYVAAQKVGPLLNKGIATRFTDSTSKLSKSSGLTVISGTNNADGFGVTPTIFVVDWADVKNHNDLLEEHFGPTSVIIRAPFDQYLTVAKAMEGQLTAALHAGASENVSDLVNQLTQLAGRVIWNGFPTAVSVTAAQNHGGQWPASSTHTTSVGLDSIYRFVRPVVYQNFPDNQLPAQLQNGNPYGVERVINGERSTKAI</sequence>
<accession>A0A6J5ZED1</accession>
<protein>
    <submittedName>
        <fullName evidence="3">Unannotated protein</fullName>
    </submittedName>
</protein>
<dbReference type="Gene3D" id="3.40.605.10">
    <property type="entry name" value="Aldehyde Dehydrogenase, Chain A, domain 1"/>
    <property type="match status" value="1"/>
</dbReference>
<organism evidence="3">
    <name type="scientific">freshwater metagenome</name>
    <dbReference type="NCBI Taxonomy" id="449393"/>
    <lineage>
        <taxon>unclassified sequences</taxon>
        <taxon>metagenomes</taxon>
        <taxon>ecological metagenomes</taxon>
    </lineage>
</organism>
<dbReference type="InterPro" id="IPR016162">
    <property type="entry name" value="Ald_DH_N"/>
</dbReference>
<dbReference type="SUPFAM" id="SSF53720">
    <property type="entry name" value="ALDH-like"/>
    <property type="match status" value="1"/>
</dbReference>